<reference evidence="2 3" key="1">
    <citation type="journal article" date="2021" name="Nat. Plants">
        <title>The Taxus genome provides insights into paclitaxel biosynthesis.</title>
        <authorList>
            <person name="Xiong X."/>
            <person name="Gou J."/>
            <person name="Liao Q."/>
            <person name="Li Y."/>
            <person name="Zhou Q."/>
            <person name="Bi G."/>
            <person name="Li C."/>
            <person name="Du R."/>
            <person name="Wang X."/>
            <person name="Sun T."/>
            <person name="Guo L."/>
            <person name="Liang H."/>
            <person name="Lu P."/>
            <person name="Wu Y."/>
            <person name="Zhang Z."/>
            <person name="Ro D.K."/>
            <person name="Shang Y."/>
            <person name="Huang S."/>
            <person name="Yan J."/>
        </authorList>
    </citation>
    <scope>NUCLEOTIDE SEQUENCE [LARGE SCALE GENOMIC DNA]</scope>
    <source>
        <strain evidence="2">Ta-2019</strain>
    </source>
</reference>
<dbReference type="AlphaFoldDB" id="A0AA38GRM1"/>
<evidence type="ECO:0000313" key="3">
    <source>
        <dbReference type="Proteomes" id="UP000824469"/>
    </source>
</evidence>
<feature type="non-terminal residue" evidence="2">
    <location>
        <position position="51"/>
    </location>
</feature>
<gene>
    <name evidence="2" type="ORF">KI387_044344</name>
</gene>
<evidence type="ECO:0000256" key="1">
    <source>
        <dbReference type="SAM" id="MobiDB-lite"/>
    </source>
</evidence>
<evidence type="ECO:0000313" key="2">
    <source>
        <dbReference type="EMBL" id="KAH9327852.1"/>
    </source>
</evidence>
<protein>
    <submittedName>
        <fullName evidence="2">Uncharacterized protein</fullName>
    </submittedName>
</protein>
<dbReference type="Proteomes" id="UP000824469">
    <property type="component" value="Unassembled WGS sequence"/>
</dbReference>
<feature type="compositionally biased region" description="Basic and acidic residues" evidence="1">
    <location>
        <begin position="18"/>
        <end position="30"/>
    </location>
</feature>
<keyword evidence="3" id="KW-1185">Reference proteome</keyword>
<feature type="non-terminal residue" evidence="2">
    <location>
        <position position="1"/>
    </location>
</feature>
<sequence>NEVSILEDPTGRKNALPRKRDWEEAPEKKAPSVQIAQSVGESEAGTNLSTY</sequence>
<dbReference type="EMBL" id="JAHRHJ020000002">
    <property type="protein sequence ID" value="KAH9327852.1"/>
    <property type="molecule type" value="Genomic_DNA"/>
</dbReference>
<comment type="caution">
    <text evidence="2">The sequence shown here is derived from an EMBL/GenBank/DDBJ whole genome shotgun (WGS) entry which is preliminary data.</text>
</comment>
<organism evidence="2 3">
    <name type="scientific">Taxus chinensis</name>
    <name type="common">Chinese yew</name>
    <name type="synonym">Taxus wallichiana var. chinensis</name>
    <dbReference type="NCBI Taxonomy" id="29808"/>
    <lineage>
        <taxon>Eukaryota</taxon>
        <taxon>Viridiplantae</taxon>
        <taxon>Streptophyta</taxon>
        <taxon>Embryophyta</taxon>
        <taxon>Tracheophyta</taxon>
        <taxon>Spermatophyta</taxon>
        <taxon>Pinopsida</taxon>
        <taxon>Pinidae</taxon>
        <taxon>Conifers II</taxon>
        <taxon>Cupressales</taxon>
        <taxon>Taxaceae</taxon>
        <taxon>Taxus</taxon>
    </lineage>
</organism>
<proteinExistence type="predicted"/>
<name>A0AA38GRM1_TAXCH</name>
<feature type="compositionally biased region" description="Polar residues" evidence="1">
    <location>
        <begin position="34"/>
        <end position="51"/>
    </location>
</feature>
<accession>A0AA38GRM1</accession>
<feature type="region of interest" description="Disordered" evidence="1">
    <location>
        <begin position="1"/>
        <end position="51"/>
    </location>
</feature>